<evidence type="ECO:0000256" key="3">
    <source>
        <dbReference type="ARBA" id="ARBA00022475"/>
    </source>
</evidence>
<evidence type="ECO:0000256" key="6">
    <source>
        <dbReference type="ARBA" id="ARBA00023136"/>
    </source>
</evidence>
<evidence type="ECO:0000313" key="9">
    <source>
        <dbReference type="EMBL" id="NRT18523.1"/>
    </source>
</evidence>
<evidence type="ECO:0000256" key="5">
    <source>
        <dbReference type="ARBA" id="ARBA00022989"/>
    </source>
</evidence>
<keyword evidence="10" id="KW-1185">Reference proteome</keyword>
<keyword evidence="6 8" id="KW-0472">Membrane</keyword>
<feature type="transmembrane region" description="Helical" evidence="8">
    <location>
        <begin position="392"/>
        <end position="415"/>
    </location>
</feature>
<evidence type="ECO:0000256" key="1">
    <source>
        <dbReference type="ARBA" id="ARBA00004651"/>
    </source>
</evidence>
<dbReference type="InterPro" id="IPR036259">
    <property type="entry name" value="MFS_trans_sf"/>
</dbReference>
<gene>
    <name evidence="9" type="ORF">HNP98_001340</name>
</gene>
<keyword evidence="3" id="KW-1003">Cell membrane</keyword>
<dbReference type="Proteomes" id="UP000779507">
    <property type="component" value="Unassembled WGS sequence"/>
</dbReference>
<sequence length="446" mass="47123">MSPAAPHDPYAALRLPDFRRLITARVLFTAATQIQGVVVGWQIFKLTNDPLALGLIGLAEAIPSITVSLYAGHVADSVRRKKIIVPTVAVLFLCAATLLWLSLPAQRALLLGGHLYVEMLHATFVWPLYLVLFVSGIARGFLGPALFSFMPQLLPDRALLPNAVTWNSTTWQAASVVGAATGGALLTLGLDVAYGVDVVLEGLALVLFITIASRELPPIEGERLTLGESIMSGTKFIFGNQIVLAALSLDLFAVLFGGAVALLPIFASKEMLNVGPAGLGYMRAAPAVGTALMAVWLTFSPLRKGAGRKLLWAVAGFGAATIGFALSHNIYLSLLMLFLTGVFDSVSVIVRSTLIHTYTPEYMKGRVSAVNNIFIGSSNEIGAFESGAAAKVLGTASSVIFGGLMTLGVVAFTAWRAPKLRGLEMGAGKKPAPDLPEPEPAQSQRT</sequence>
<evidence type="ECO:0000313" key="10">
    <source>
        <dbReference type="Proteomes" id="UP000779507"/>
    </source>
</evidence>
<evidence type="ECO:0000256" key="4">
    <source>
        <dbReference type="ARBA" id="ARBA00022692"/>
    </source>
</evidence>
<evidence type="ECO:0000256" key="8">
    <source>
        <dbReference type="SAM" id="Phobius"/>
    </source>
</evidence>
<dbReference type="CDD" id="cd06173">
    <property type="entry name" value="MFS_MefA_like"/>
    <property type="match status" value="1"/>
</dbReference>
<feature type="transmembrane region" description="Helical" evidence="8">
    <location>
        <begin position="50"/>
        <end position="71"/>
    </location>
</feature>
<dbReference type="Gene3D" id="1.20.1250.20">
    <property type="entry name" value="MFS general substrate transporter like domains"/>
    <property type="match status" value="2"/>
</dbReference>
<dbReference type="RefSeq" id="WP_173809253.1">
    <property type="nucleotide sequence ID" value="NZ_JABSNP010000004.1"/>
</dbReference>
<dbReference type="Pfam" id="PF07690">
    <property type="entry name" value="MFS_1"/>
    <property type="match status" value="1"/>
</dbReference>
<keyword evidence="5 8" id="KW-1133">Transmembrane helix</keyword>
<keyword evidence="4 8" id="KW-0812">Transmembrane</keyword>
<evidence type="ECO:0000256" key="7">
    <source>
        <dbReference type="SAM" id="MobiDB-lite"/>
    </source>
</evidence>
<comment type="subcellular location">
    <subcellularLocation>
        <location evidence="1">Cell membrane</location>
        <topology evidence="1">Multi-pass membrane protein</topology>
    </subcellularLocation>
</comment>
<feature type="transmembrane region" description="Helical" evidence="8">
    <location>
        <begin position="83"/>
        <end position="103"/>
    </location>
</feature>
<keyword evidence="2" id="KW-0813">Transport</keyword>
<comment type="caution">
    <text evidence="9">The sequence shown here is derived from an EMBL/GenBank/DDBJ whole genome shotgun (WGS) entry which is preliminary data.</text>
</comment>
<dbReference type="PANTHER" id="PTHR23513:SF9">
    <property type="entry name" value="ENTEROBACTIN EXPORTER ENTS"/>
    <property type="match status" value="1"/>
</dbReference>
<name>A0ABX2FMY2_9BACT</name>
<evidence type="ECO:0000256" key="2">
    <source>
        <dbReference type="ARBA" id="ARBA00022448"/>
    </source>
</evidence>
<feature type="region of interest" description="Disordered" evidence="7">
    <location>
        <begin position="426"/>
        <end position="446"/>
    </location>
</feature>
<accession>A0ABX2FMY2</accession>
<feature type="transmembrane region" description="Helical" evidence="8">
    <location>
        <begin position="311"/>
        <end position="339"/>
    </location>
</feature>
<protein>
    <submittedName>
        <fullName evidence="9">MFS family permease</fullName>
    </submittedName>
</protein>
<dbReference type="EMBL" id="JABSNP010000004">
    <property type="protein sequence ID" value="NRT18523.1"/>
    <property type="molecule type" value="Genomic_DNA"/>
</dbReference>
<dbReference type="SUPFAM" id="SSF103473">
    <property type="entry name" value="MFS general substrate transporter"/>
    <property type="match status" value="1"/>
</dbReference>
<organism evidence="9 10">
    <name type="scientific">Hymenobacter caeli</name>
    <dbReference type="NCBI Taxonomy" id="2735894"/>
    <lineage>
        <taxon>Bacteria</taxon>
        <taxon>Pseudomonadati</taxon>
        <taxon>Bacteroidota</taxon>
        <taxon>Cytophagia</taxon>
        <taxon>Cytophagales</taxon>
        <taxon>Hymenobacteraceae</taxon>
        <taxon>Hymenobacter</taxon>
    </lineage>
</organism>
<feature type="transmembrane region" description="Helical" evidence="8">
    <location>
        <begin position="21"/>
        <end position="44"/>
    </location>
</feature>
<feature type="transmembrane region" description="Helical" evidence="8">
    <location>
        <begin position="123"/>
        <end position="142"/>
    </location>
</feature>
<feature type="transmembrane region" description="Helical" evidence="8">
    <location>
        <begin position="279"/>
        <end position="299"/>
    </location>
</feature>
<proteinExistence type="predicted"/>
<reference evidence="9 10" key="1">
    <citation type="submission" date="2020-05" db="EMBL/GenBank/DDBJ databases">
        <title>Genomic Encyclopedia of Type Strains, Phase IV (KMG-V): Genome sequencing to study the core and pangenomes of soil and plant-associated prokaryotes.</title>
        <authorList>
            <person name="Whitman W."/>
        </authorList>
    </citation>
    <scope>NUCLEOTIDE SEQUENCE [LARGE SCALE GENOMIC DNA]</scope>
    <source>
        <strain evidence="9 10">9A</strain>
    </source>
</reference>
<dbReference type="PANTHER" id="PTHR23513">
    <property type="entry name" value="INTEGRAL MEMBRANE EFFLUX PROTEIN-RELATED"/>
    <property type="match status" value="1"/>
</dbReference>
<dbReference type="InterPro" id="IPR011701">
    <property type="entry name" value="MFS"/>
</dbReference>
<feature type="transmembrane region" description="Helical" evidence="8">
    <location>
        <begin position="242"/>
        <end position="267"/>
    </location>
</feature>